<keyword evidence="2" id="KW-1185">Reference proteome</keyword>
<sequence>MATAAVLDAGRKDRRRRDLDHQIAEAKNSLATTLDQSNARDLAKVVTSAYPEVPSSRTLEILDFLDDLFKLEPDFLRDLAQKRQNRLTAVQRTRKMLGLHWNPELPKTRQPTFAKCQAVFSAEEKGLELPVREAKAEIHMEKVSDMISSLVDRLMEEAWLISEIEAPGSHPAMNSPDSANTMIRMLRSDGYPTYEHPDVDLESTIEQRARLNDVNMKILGEWARPMRERCVAKICYNMLVCGVSPGIQNYNLLILAFSLLGEHNLAQAVVDSFLFKSHMKTDRSNISLLTTHYRLKGDVVGFHGLVRRMFGNDPRGIGLMRRHSGYVALRSELHDWATSPNVALVKGYYVQRAPFTQNVAEALLEGLVDFGMLREGAKLLAVCLQEKWAISRDLLWRLFHSCLTVVDTGAVKLIVRGLLDNIEEASAMILGPEPSSEEALRSEKARLNHLVTAIWIREAWHYSNNMTWWLRKIEKNLSRHDVPLSDRLDKALSIFDSAAGHAVQKLHKAERFQRAAKLDWLASQLAVSDYRIRNAENAICNVLARQTPRQLRMKEQFHASVPIEKRIERARAYNTPGTPEYAAALCFDLSKEIDSQLKRALFKALPPTLQRELRETPNNSGDVSITRTLACFEHYLASLTTKLVGEAKEAGTTKSGRFARLLEMLARPRFAFWKSRYAAEVDEAPPPGREATADPFAHVRDSTARPHAVQYGRVGW</sequence>
<comment type="caution">
    <text evidence="1">The sequence shown here is derived from an EMBL/GenBank/DDBJ whole genome shotgun (WGS) entry which is preliminary data.</text>
</comment>
<reference evidence="1" key="1">
    <citation type="submission" date="2023-02" db="EMBL/GenBank/DDBJ databases">
        <authorList>
            <person name="Palmer J.M."/>
        </authorList>
    </citation>
    <scope>NUCLEOTIDE SEQUENCE</scope>
    <source>
        <strain evidence="1">FW57</strain>
    </source>
</reference>
<protein>
    <recommendedName>
        <fullName evidence="3">Pentatricopeptide repeat domain-containing protein</fullName>
    </recommendedName>
</protein>
<accession>A0AAD4HV10</accession>
<dbReference type="Proteomes" id="UP001197093">
    <property type="component" value="Unassembled WGS sequence"/>
</dbReference>
<name>A0AAD4HV10_9PEZI</name>
<dbReference type="AlphaFoldDB" id="A0AAD4HV10"/>
<gene>
    <name evidence="1" type="ORF">NEMBOFW57_009773</name>
</gene>
<dbReference type="EMBL" id="JAHCVI010000005">
    <property type="protein sequence ID" value="KAG7285152.1"/>
    <property type="molecule type" value="Genomic_DNA"/>
</dbReference>
<evidence type="ECO:0000313" key="1">
    <source>
        <dbReference type="EMBL" id="KAG7285152.1"/>
    </source>
</evidence>
<proteinExistence type="predicted"/>
<evidence type="ECO:0008006" key="3">
    <source>
        <dbReference type="Google" id="ProtNLM"/>
    </source>
</evidence>
<evidence type="ECO:0000313" key="2">
    <source>
        <dbReference type="Proteomes" id="UP001197093"/>
    </source>
</evidence>
<organism evidence="1 2">
    <name type="scientific">Staphylotrichum longicolle</name>
    <dbReference type="NCBI Taxonomy" id="669026"/>
    <lineage>
        <taxon>Eukaryota</taxon>
        <taxon>Fungi</taxon>
        <taxon>Dikarya</taxon>
        <taxon>Ascomycota</taxon>
        <taxon>Pezizomycotina</taxon>
        <taxon>Sordariomycetes</taxon>
        <taxon>Sordariomycetidae</taxon>
        <taxon>Sordariales</taxon>
        <taxon>Chaetomiaceae</taxon>
        <taxon>Staphylotrichum</taxon>
    </lineage>
</organism>